<organism evidence="1 2">
    <name type="scientific">Burkholderia aenigmatica</name>
    <dbReference type="NCBI Taxonomy" id="2015348"/>
    <lineage>
        <taxon>Bacteria</taxon>
        <taxon>Pseudomonadati</taxon>
        <taxon>Pseudomonadota</taxon>
        <taxon>Betaproteobacteria</taxon>
        <taxon>Burkholderiales</taxon>
        <taxon>Burkholderiaceae</taxon>
        <taxon>Burkholderia</taxon>
        <taxon>Burkholderia cepacia complex</taxon>
    </lineage>
</organism>
<evidence type="ECO:0008006" key="3">
    <source>
        <dbReference type="Google" id="ProtNLM"/>
    </source>
</evidence>
<dbReference type="EMBL" id="NKFA01000002">
    <property type="protein sequence ID" value="OXI49530.1"/>
    <property type="molecule type" value="Genomic_DNA"/>
</dbReference>
<dbReference type="OrthoDB" id="6041377at2"/>
<reference evidence="1 2" key="2">
    <citation type="submission" date="2017-08" db="EMBL/GenBank/DDBJ databases">
        <title>WGS of novel Burkholderia cepaca complex species.</title>
        <authorList>
            <person name="Lipuma J."/>
            <person name="Spilker T."/>
        </authorList>
    </citation>
    <scope>NUCLEOTIDE SEQUENCE [LARGE SCALE GENOMIC DNA]</scope>
    <source>
        <strain evidence="1 2">AU17325</strain>
    </source>
</reference>
<dbReference type="Proteomes" id="UP000214600">
    <property type="component" value="Unassembled WGS sequence"/>
</dbReference>
<reference evidence="2" key="1">
    <citation type="submission" date="2017-06" db="EMBL/GenBank/DDBJ databases">
        <authorList>
            <person name="LiPuma J."/>
            <person name="Spilker T."/>
        </authorList>
    </citation>
    <scope>NUCLEOTIDE SEQUENCE [LARGE SCALE GENOMIC DNA]</scope>
    <source>
        <strain evidence="2">AU17325</strain>
    </source>
</reference>
<gene>
    <name evidence="1" type="ORF">CFB84_01975</name>
</gene>
<proteinExistence type="predicted"/>
<accession>A0A228J4D9</accession>
<evidence type="ECO:0000313" key="2">
    <source>
        <dbReference type="Proteomes" id="UP000214600"/>
    </source>
</evidence>
<sequence>MKEAEFSTGKVFGQAAVAAGFHGTGVTRFIELTDLWLVINHQKSSYSKLFYVNVGIFYKELLAGGFREPEMKMVFKKGASVWPHVDFRLEGCPGVRGDFQAEVDKCVAERDAPRLEGILFDAFSGLAEFVEKNGDRKSIRRLVNEKKLAAMVLKDV</sequence>
<comment type="caution">
    <text evidence="1">The sequence shown here is derived from an EMBL/GenBank/DDBJ whole genome shotgun (WGS) entry which is preliminary data.</text>
</comment>
<evidence type="ECO:0000313" key="1">
    <source>
        <dbReference type="EMBL" id="OXI49530.1"/>
    </source>
</evidence>
<dbReference type="Pfam" id="PF14137">
    <property type="entry name" value="DUF4304"/>
    <property type="match status" value="1"/>
</dbReference>
<protein>
    <recommendedName>
        <fullName evidence="3">DUF4304 domain-containing protein</fullName>
    </recommendedName>
</protein>
<dbReference type="RefSeq" id="WP_089449793.1">
    <property type="nucleotide sequence ID" value="NZ_NKFA01000002.1"/>
</dbReference>
<dbReference type="InterPro" id="IPR025412">
    <property type="entry name" value="DUF4304"/>
</dbReference>
<dbReference type="AlphaFoldDB" id="A0A228J4D9"/>
<name>A0A228J4D9_9BURK</name>